<name>A0A8J5NKQ9_FUSOX</name>
<reference evidence="1" key="1">
    <citation type="submission" date="2021-04" db="EMBL/GenBank/DDBJ databases">
        <title>First draft genome resource for Brassicaceae pathogens Fusarium oxysporum f. sp. raphani and Fusarium oxysporum f. sp. rapae.</title>
        <authorList>
            <person name="Asai S."/>
        </authorList>
    </citation>
    <scope>NUCLEOTIDE SEQUENCE</scope>
    <source>
        <strain evidence="1">Tf1208</strain>
    </source>
</reference>
<dbReference type="Proteomes" id="UP000694050">
    <property type="component" value="Unassembled WGS sequence"/>
</dbReference>
<dbReference type="AlphaFoldDB" id="A0A8J5NKQ9"/>
<evidence type="ECO:0008006" key="3">
    <source>
        <dbReference type="Google" id="ProtNLM"/>
    </source>
</evidence>
<evidence type="ECO:0000313" key="2">
    <source>
        <dbReference type="Proteomes" id="UP000694050"/>
    </source>
</evidence>
<protein>
    <recommendedName>
        <fullName evidence="3">F-box domain-containing protein</fullName>
    </recommendedName>
</protein>
<accession>A0A8J5NKQ9</accession>
<comment type="caution">
    <text evidence="1">The sequence shown here is derived from an EMBL/GenBank/DDBJ whole genome shotgun (WGS) entry which is preliminary data.</text>
</comment>
<gene>
    <name evidence="1" type="ORF">Forpe1208_v013670</name>
</gene>
<proteinExistence type="predicted"/>
<dbReference type="EMBL" id="JAELUQ010000011">
    <property type="protein sequence ID" value="KAG7406469.1"/>
    <property type="molecule type" value="Genomic_DNA"/>
</dbReference>
<evidence type="ECO:0000313" key="1">
    <source>
        <dbReference type="EMBL" id="KAG7406469.1"/>
    </source>
</evidence>
<organism evidence="1 2">
    <name type="scientific">Fusarium oxysporum f. sp. rapae</name>
    <dbReference type="NCBI Taxonomy" id="485398"/>
    <lineage>
        <taxon>Eukaryota</taxon>
        <taxon>Fungi</taxon>
        <taxon>Dikarya</taxon>
        <taxon>Ascomycota</taxon>
        <taxon>Pezizomycotina</taxon>
        <taxon>Sordariomycetes</taxon>
        <taxon>Hypocreomycetidae</taxon>
        <taxon>Hypocreales</taxon>
        <taxon>Nectriaceae</taxon>
        <taxon>Fusarium</taxon>
        <taxon>Fusarium oxysporum species complex</taxon>
    </lineage>
</organism>
<sequence length="500" mass="56880">MIPDIELRPAASINSTPPELLQRIFNFLLHARDPDEPTAARVDDISSLRLTCRRFCQLASPLLIPEISYSMTEASLERLKNVSSHESIRSGVRSVHVKLPYYDRYMAANLTHFAYFHIYGMGRHLSHLESAIPCPDHLRLSYDVPAWIDAEVIKLGEEMISAWEPIYTEDPDDPQRDSDEHIKYRNILRDAHREYQRLFETQQQMRENGVFLSSIASAMAKMPYADRLEITDGEDFSHKEDAYLIDRDYRISLRVVMLEPHTWSDASHLYTRPDFEPPVEFLHKLPVEIHRAGTTLRGIKIQCSGPWTYAQLSMSPSKRASLIGSLQNLQTLTFDAAGKKSGTAWYFSRQENARDIVFDFLSALLQPSGLEHLTIAFSEFALDSRSLGKVLAGAHNACLKQLRLTGATLRAGELAQYLAHVKGPCDVVLESAELLGGTWAEEADDLRGLSRVSTTVVDPFGAEFRNGQFQDMWNPNEERILNRYLQRVSSVNPFRNKNIQ</sequence>